<gene>
    <name evidence="1" type="ORF">CRE_18761</name>
</gene>
<dbReference type="Proteomes" id="UP000008281">
    <property type="component" value="Unassembled WGS sequence"/>
</dbReference>
<proteinExistence type="predicted"/>
<reference evidence="1" key="1">
    <citation type="submission" date="2007-07" db="EMBL/GenBank/DDBJ databases">
        <title>PCAP assembly of the Caenorhabditis remanei genome.</title>
        <authorList>
            <consortium name="The Caenorhabditis remanei Sequencing Consortium"/>
            <person name="Wilson R.K."/>
        </authorList>
    </citation>
    <scope>NUCLEOTIDE SEQUENCE [LARGE SCALE GENOMIC DNA]</scope>
    <source>
        <strain evidence="1">PB4641</strain>
    </source>
</reference>
<dbReference type="AlphaFoldDB" id="E3LK00"/>
<evidence type="ECO:0000313" key="2">
    <source>
        <dbReference type="Proteomes" id="UP000008281"/>
    </source>
</evidence>
<accession>E3LK00</accession>
<dbReference type="InParanoid" id="E3LK00"/>
<organism evidence="2">
    <name type="scientific">Caenorhabditis remanei</name>
    <name type="common">Caenorhabditis vulgaris</name>
    <dbReference type="NCBI Taxonomy" id="31234"/>
    <lineage>
        <taxon>Eukaryota</taxon>
        <taxon>Metazoa</taxon>
        <taxon>Ecdysozoa</taxon>
        <taxon>Nematoda</taxon>
        <taxon>Chromadorea</taxon>
        <taxon>Rhabditida</taxon>
        <taxon>Rhabditina</taxon>
        <taxon>Rhabditomorpha</taxon>
        <taxon>Rhabditoidea</taxon>
        <taxon>Rhabditidae</taxon>
        <taxon>Peloderinae</taxon>
        <taxon>Caenorhabditis</taxon>
    </lineage>
</organism>
<name>E3LK00_CAERE</name>
<dbReference type="HOGENOM" id="CLU_3423400_0_0_1"/>
<evidence type="ECO:0000313" key="1">
    <source>
        <dbReference type="EMBL" id="EFO99931.1"/>
    </source>
</evidence>
<protein>
    <submittedName>
        <fullName evidence="1">Uncharacterized protein</fullName>
    </submittedName>
</protein>
<sequence length="23" mass="2686">MGIECQLMGLLKLEIYKDSFKPE</sequence>
<keyword evidence="2" id="KW-1185">Reference proteome</keyword>
<dbReference type="EMBL" id="DS268410">
    <property type="protein sequence ID" value="EFO99931.1"/>
    <property type="molecule type" value="Genomic_DNA"/>
</dbReference>